<comment type="caution">
    <text evidence="1">The sequence shown here is derived from an EMBL/GenBank/DDBJ whole genome shotgun (WGS) entry which is preliminary data.</text>
</comment>
<evidence type="ECO:0000313" key="1">
    <source>
        <dbReference type="EMBL" id="TGZ47542.1"/>
    </source>
</evidence>
<evidence type="ECO:0000313" key="2">
    <source>
        <dbReference type="Proteomes" id="UP000310200"/>
    </source>
</evidence>
<proteinExistence type="predicted"/>
<reference evidence="1 2" key="1">
    <citation type="journal article" date="2019" name="Philos. Trans. R. Soc. Lond., B, Biol. Sci.">
        <title>Ant behaviour and brain gene expression of defending hosts depend on the ecological success of the intruding social parasite.</title>
        <authorList>
            <person name="Kaur R."/>
            <person name="Stoldt M."/>
            <person name="Jongepier E."/>
            <person name="Feldmeyer B."/>
            <person name="Menzel F."/>
            <person name="Bornberg-Bauer E."/>
            <person name="Foitzik S."/>
        </authorList>
    </citation>
    <scope>NUCLEOTIDE SEQUENCE [LARGE SCALE GENOMIC DNA]</scope>
    <source>
        <tissue evidence="1">Whole body</tissue>
    </source>
</reference>
<protein>
    <submittedName>
        <fullName evidence="1">Uncharacterized protein</fullName>
    </submittedName>
</protein>
<keyword evidence="2" id="KW-1185">Reference proteome</keyword>
<dbReference type="AlphaFoldDB" id="A0A4S2KDX2"/>
<dbReference type="Proteomes" id="UP000310200">
    <property type="component" value="Unassembled WGS sequence"/>
</dbReference>
<organism evidence="1 2">
    <name type="scientific">Temnothorax longispinosus</name>
    <dbReference type="NCBI Taxonomy" id="300112"/>
    <lineage>
        <taxon>Eukaryota</taxon>
        <taxon>Metazoa</taxon>
        <taxon>Ecdysozoa</taxon>
        <taxon>Arthropoda</taxon>
        <taxon>Hexapoda</taxon>
        <taxon>Insecta</taxon>
        <taxon>Pterygota</taxon>
        <taxon>Neoptera</taxon>
        <taxon>Endopterygota</taxon>
        <taxon>Hymenoptera</taxon>
        <taxon>Apocrita</taxon>
        <taxon>Aculeata</taxon>
        <taxon>Formicoidea</taxon>
        <taxon>Formicidae</taxon>
        <taxon>Myrmicinae</taxon>
        <taxon>Temnothorax</taxon>
    </lineage>
</organism>
<name>A0A4S2KDX2_9HYME</name>
<sequence>MDDADDDVDPNHDIQAFDYKSAECWPSRGRPLEGPSNETYSRCFGLEKGVSERWCHLRGGRGASSKGGLVSREPPEARHRAECATPGVCAVSRPQRDRARGLKVDRWADEEGREVKEKRARLAGPCSECVHTIGERKDSARGDERTSGCRPLPRSAKRIAWEEQENIIATATATAAATATATAVDEGHAVTEDRSPSLLAAVTMASSLPCKQCSSEEYDLFPRLVMLPKTLSRVFEEAFSEATRGERMMLSLLDRRVYCCV</sequence>
<dbReference type="EMBL" id="QBLH01002732">
    <property type="protein sequence ID" value="TGZ47542.1"/>
    <property type="molecule type" value="Genomic_DNA"/>
</dbReference>
<gene>
    <name evidence="1" type="ORF">DBV15_00080</name>
</gene>
<accession>A0A4S2KDX2</accession>